<sequence>MTDSEKYEMIGKLIDNPTRHDMARAFSACSIQRGSVCLIDDSIQVEDHARSSSVVSGADMPVTAEHIEDIDMTVAGFYKMLTELVDAGGMESSWPGKVRICLHIRGWADIPVE</sequence>
<accession>A0ABN6RR86</accession>
<organism evidence="1 2">
    <name type="scientific">Pseudodesulfovibrio portus</name>
    <dbReference type="NCBI Taxonomy" id="231439"/>
    <lineage>
        <taxon>Bacteria</taxon>
        <taxon>Pseudomonadati</taxon>
        <taxon>Thermodesulfobacteriota</taxon>
        <taxon>Desulfovibrionia</taxon>
        <taxon>Desulfovibrionales</taxon>
        <taxon>Desulfovibrionaceae</taxon>
    </lineage>
</organism>
<proteinExistence type="predicted"/>
<gene>
    <name evidence="1" type="ORF">JCM14722_09560</name>
</gene>
<dbReference type="EMBL" id="AP026708">
    <property type="protein sequence ID" value="BDQ33414.1"/>
    <property type="molecule type" value="Genomic_DNA"/>
</dbReference>
<dbReference type="RefSeq" id="WP_264983468.1">
    <property type="nucleotide sequence ID" value="NZ_AP026708.1"/>
</dbReference>
<name>A0ABN6RR86_9BACT</name>
<evidence type="ECO:0000313" key="2">
    <source>
        <dbReference type="Proteomes" id="UP001061361"/>
    </source>
</evidence>
<reference evidence="1" key="1">
    <citation type="submission" date="2022-08" db="EMBL/GenBank/DDBJ databases">
        <title>Genome Sequence of the sulphate-reducing bacterium, Pseudodesulfovibrio portus JCM14722.</title>
        <authorList>
            <person name="Kondo R."/>
            <person name="Kataoka T."/>
        </authorList>
    </citation>
    <scope>NUCLEOTIDE SEQUENCE</scope>
    <source>
        <strain evidence="1">JCM 14722</strain>
    </source>
</reference>
<keyword evidence="2" id="KW-1185">Reference proteome</keyword>
<dbReference type="Proteomes" id="UP001061361">
    <property type="component" value="Chromosome"/>
</dbReference>
<protein>
    <submittedName>
        <fullName evidence="1">Uncharacterized protein</fullName>
    </submittedName>
</protein>
<evidence type="ECO:0000313" key="1">
    <source>
        <dbReference type="EMBL" id="BDQ33414.1"/>
    </source>
</evidence>